<keyword evidence="2" id="KW-1185">Reference proteome</keyword>
<gene>
    <name evidence="1" type="ORF">QYE76_033734</name>
</gene>
<dbReference type="AlphaFoldDB" id="A0AAD8QXL4"/>
<evidence type="ECO:0000313" key="1">
    <source>
        <dbReference type="EMBL" id="KAK1610061.1"/>
    </source>
</evidence>
<dbReference type="Proteomes" id="UP001231189">
    <property type="component" value="Unassembled WGS sequence"/>
</dbReference>
<comment type="caution">
    <text evidence="1">The sequence shown here is derived from an EMBL/GenBank/DDBJ whole genome shotgun (WGS) entry which is preliminary data.</text>
</comment>
<evidence type="ECO:0000313" key="2">
    <source>
        <dbReference type="Proteomes" id="UP001231189"/>
    </source>
</evidence>
<name>A0AAD8QXL4_LOLMU</name>
<dbReference type="EMBL" id="JAUUTY010000007">
    <property type="protein sequence ID" value="KAK1610061.1"/>
    <property type="molecule type" value="Genomic_DNA"/>
</dbReference>
<protein>
    <submittedName>
        <fullName evidence="1">Uncharacterized protein</fullName>
    </submittedName>
</protein>
<reference evidence="1" key="1">
    <citation type="submission" date="2023-07" db="EMBL/GenBank/DDBJ databases">
        <title>A chromosome-level genome assembly of Lolium multiflorum.</title>
        <authorList>
            <person name="Chen Y."/>
            <person name="Copetti D."/>
            <person name="Kolliker R."/>
            <person name="Studer B."/>
        </authorList>
    </citation>
    <scope>NUCLEOTIDE SEQUENCE</scope>
    <source>
        <strain evidence="1">02402/16</strain>
        <tissue evidence="1">Leaf</tissue>
    </source>
</reference>
<proteinExistence type="predicted"/>
<accession>A0AAD8QXL4</accession>
<organism evidence="1 2">
    <name type="scientific">Lolium multiflorum</name>
    <name type="common">Italian ryegrass</name>
    <name type="synonym">Lolium perenne subsp. multiflorum</name>
    <dbReference type="NCBI Taxonomy" id="4521"/>
    <lineage>
        <taxon>Eukaryota</taxon>
        <taxon>Viridiplantae</taxon>
        <taxon>Streptophyta</taxon>
        <taxon>Embryophyta</taxon>
        <taxon>Tracheophyta</taxon>
        <taxon>Spermatophyta</taxon>
        <taxon>Magnoliopsida</taxon>
        <taxon>Liliopsida</taxon>
        <taxon>Poales</taxon>
        <taxon>Poaceae</taxon>
        <taxon>BOP clade</taxon>
        <taxon>Pooideae</taxon>
        <taxon>Poodae</taxon>
        <taxon>Poeae</taxon>
        <taxon>Poeae Chloroplast Group 2 (Poeae type)</taxon>
        <taxon>Loliodinae</taxon>
        <taxon>Loliinae</taxon>
        <taxon>Lolium</taxon>
    </lineage>
</organism>
<sequence length="96" mass="10774">MLSPTHLIDSNACTAWALRLLTKMKILSYLPNIDKLGTRANLFFKNCAPSDVCDAFPSIETGRHMFFDYRLATGVWARLGVVALAGHFSFWDLQPP</sequence>